<keyword evidence="2" id="KW-0238">DNA-binding</keyword>
<dbReference type="Gene3D" id="1.10.10.60">
    <property type="entry name" value="Homeodomain-like"/>
    <property type="match status" value="2"/>
</dbReference>
<dbReference type="PROSITE" id="PS00041">
    <property type="entry name" value="HTH_ARAC_FAMILY_1"/>
    <property type="match status" value="1"/>
</dbReference>
<dbReference type="InterPro" id="IPR018062">
    <property type="entry name" value="HTH_AraC-typ_CS"/>
</dbReference>
<dbReference type="SMART" id="SM00342">
    <property type="entry name" value="HTH_ARAC"/>
    <property type="match status" value="1"/>
</dbReference>
<evidence type="ECO:0000313" key="5">
    <source>
        <dbReference type="EMBL" id="MBD1393400.1"/>
    </source>
</evidence>
<dbReference type="EMBL" id="JACWMX010000003">
    <property type="protein sequence ID" value="MBD1393400.1"/>
    <property type="molecule type" value="Genomic_DNA"/>
</dbReference>
<dbReference type="Pfam" id="PF02311">
    <property type="entry name" value="AraC_binding"/>
    <property type="match status" value="1"/>
</dbReference>
<dbReference type="PANTHER" id="PTHR43280:SF34">
    <property type="entry name" value="ARAC-FAMILY TRANSCRIPTIONAL REGULATOR"/>
    <property type="match status" value="1"/>
</dbReference>
<accession>A0A926S0W8</accession>
<sequence>MKPQLLKVPYEPDHSFGVRKEMKANVNNRWHYHAEVELIHFHRGQGTQFIGDNIKQFGPGDIVLVGSNLPHFWKFENYDQEETGFEEPYSTVIHFFENFIGERFLHLPEARPVKNFLERARRGVVITGTDAEQAAALIEKVYQKEGLYKIIALIECLCFMALSSQVTGLSSIGYKYEFPESENKRINAIYNYTLTNFQRKIQLAEVAAIAGMIPNSFCRYFKHYTGKTYFDFLTDIRIGYSCKLLLENKLSVKQVCYECGYRNFSCFHKIFKEVTGKTPLLYQQQFQASR</sequence>
<dbReference type="GO" id="GO:0043565">
    <property type="term" value="F:sequence-specific DNA binding"/>
    <property type="evidence" value="ECO:0007669"/>
    <property type="project" value="InterPro"/>
</dbReference>
<evidence type="ECO:0000259" key="4">
    <source>
        <dbReference type="PROSITE" id="PS01124"/>
    </source>
</evidence>
<dbReference type="SUPFAM" id="SSF46689">
    <property type="entry name" value="Homeodomain-like"/>
    <property type="match status" value="2"/>
</dbReference>
<evidence type="ECO:0000256" key="3">
    <source>
        <dbReference type="ARBA" id="ARBA00023163"/>
    </source>
</evidence>
<dbReference type="Pfam" id="PF12833">
    <property type="entry name" value="HTH_18"/>
    <property type="match status" value="1"/>
</dbReference>
<keyword evidence="1" id="KW-0805">Transcription regulation</keyword>
<comment type="caution">
    <text evidence="5">The sequence shown here is derived from an EMBL/GenBank/DDBJ whole genome shotgun (WGS) entry which is preliminary data.</text>
</comment>
<dbReference type="AlphaFoldDB" id="A0A926S0W8"/>
<dbReference type="RefSeq" id="WP_191163126.1">
    <property type="nucleotide sequence ID" value="NZ_JACWMX010000003.1"/>
</dbReference>
<dbReference type="InterPro" id="IPR011051">
    <property type="entry name" value="RmlC_Cupin_sf"/>
</dbReference>
<feature type="domain" description="HTH araC/xylS-type" evidence="4">
    <location>
        <begin position="187"/>
        <end position="285"/>
    </location>
</feature>
<dbReference type="InterPro" id="IPR003313">
    <property type="entry name" value="AraC-bd"/>
</dbReference>
<organism evidence="5 6">
    <name type="scientific">Mucilaginibacter glaciei</name>
    <dbReference type="NCBI Taxonomy" id="2772109"/>
    <lineage>
        <taxon>Bacteria</taxon>
        <taxon>Pseudomonadati</taxon>
        <taxon>Bacteroidota</taxon>
        <taxon>Sphingobacteriia</taxon>
        <taxon>Sphingobacteriales</taxon>
        <taxon>Sphingobacteriaceae</taxon>
        <taxon>Mucilaginibacter</taxon>
    </lineage>
</organism>
<dbReference type="PANTHER" id="PTHR43280">
    <property type="entry name" value="ARAC-FAMILY TRANSCRIPTIONAL REGULATOR"/>
    <property type="match status" value="1"/>
</dbReference>
<evidence type="ECO:0000313" key="6">
    <source>
        <dbReference type="Proteomes" id="UP000619078"/>
    </source>
</evidence>
<gene>
    <name evidence="5" type="ORF">IDJ76_09845</name>
</gene>
<evidence type="ECO:0000256" key="2">
    <source>
        <dbReference type="ARBA" id="ARBA00023125"/>
    </source>
</evidence>
<dbReference type="SUPFAM" id="SSF51182">
    <property type="entry name" value="RmlC-like cupins"/>
    <property type="match status" value="1"/>
</dbReference>
<dbReference type="PROSITE" id="PS01124">
    <property type="entry name" value="HTH_ARAC_FAMILY_2"/>
    <property type="match status" value="1"/>
</dbReference>
<keyword evidence="3" id="KW-0804">Transcription</keyword>
<dbReference type="InterPro" id="IPR014710">
    <property type="entry name" value="RmlC-like_jellyroll"/>
</dbReference>
<reference evidence="5" key="1">
    <citation type="submission" date="2020-09" db="EMBL/GenBank/DDBJ databases">
        <title>Novel species of Mucilaginibacter isolated from a glacier on the Tibetan Plateau.</title>
        <authorList>
            <person name="Liu Q."/>
            <person name="Xin Y.-H."/>
        </authorList>
    </citation>
    <scope>NUCLEOTIDE SEQUENCE</scope>
    <source>
        <strain evidence="5">ZB1P21</strain>
    </source>
</reference>
<dbReference type="Proteomes" id="UP000619078">
    <property type="component" value="Unassembled WGS sequence"/>
</dbReference>
<dbReference type="GO" id="GO:0003700">
    <property type="term" value="F:DNA-binding transcription factor activity"/>
    <property type="evidence" value="ECO:0007669"/>
    <property type="project" value="InterPro"/>
</dbReference>
<dbReference type="Gene3D" id="2.60.120.10">
    <property type="entry name" value="Jelly Rolls"/>
    <property type="match status" value="1"/>
</dbReference>
<dbReference type="InterPro" id="IPR018060">
    <property type="entry name" value="HTH_AraC"/>
</dbReference>
<evidence type="ECO:0000256" key="1">
    <source>
        <dbReference type="ARBA" id="ARBA00023015"/>
    </source>
</evidence>
<name>A0A926S0W8_9SPHI</name>
<protein>
    <submittedName>
        <fullName evidence="5">Helix-turn-helix transcriptional regulator</fullName>
    </submittedName>
</protein>
<dbReference type="InterPro" id="IPR009057">
    <property type="entry name" value="Homeodomain-like_sf"/>
</dbReference>
<keyword evidence="6" id="KW-1185">Reference proteome</keyword>
<proteinExistence type="predicted"/>